<accession>Q1PVB3</accession>
<evidence type="ECO:0000313" key="5">
    <source>
        <dbReference type="Proteomes" id="UP000221734"/>
    </source>
</evidence>
<organism evidence="2">
    <name type="scientific">Kuenenia stuttgartiensis</name>
    <dbReference type="NCBI Taxonomy" id="174633"/>
    <lineage>
        <taxon>Bacteria</taxon>
        <taxon>Pseudomonadati</taxon>
        <taxon>Planctomycetota</taxon>
        <taxon>Candidatus Brocadiia</taxon>
        <taxon>Candidatus Brocadiales</taxon>
        <taxon>Candidatus Brocadiaceae</taxon>
        <taxon>Candidatus Kuenenia</taxon>
    </lineage>
</organism>
<reference evidence="2" key="1">
    <citation type="journal article" date="2006" name="Nature">
        <title>Deciphering the evolution and metabolism of an anammox bacterium from a community genome.</title>
        <authorList>
            <person name="Strous M."/>
            <person name="Pelletier E."/>
            <person name="Mangenot S."/>
            <person name="Rattei T."/>
            <person name="Lehner A."/>
            <person name="Taylor M.W."/>
            <person name="Horn M."/>
            <person name="Daims H."/>
            <person name="Bartol-Mavel D."/>
            <person name="Wincker P."/>
            <person name="Barbe V."/>
            <person name="Fonknechten N."/>
            <person name="Vallenet D."/>
            <person name="Segurens B."/>
            <person name="Schenowitz-Truong C."/>
            <person name="Medigue C."/>
            <person name="Collingro A."/>
            <person name="Snel B."/>
            <person name="Dutilh B.E."/>
            <person name="OpDenCamp H.J.M."/>
            <person name="vanDerDrift C."/>
            <person name="Cirpus I."/>
            <person name="vanDePas-Schoonen K.T."/>
            <person name="Harhangi H.R."/>
            <person name="vanNiftrik L."/>
            <person name="Schmid M."/>
            <person name="Keltjens J."/>
            <person name="vanDeVossenberg J."/>
            <person name="Kartal B."/>
            <person name="Meier H."/>
            <person name="Frishman D."/>
            <person name="Huynen M.A."/>
            <person name="Mewes H."/>
            <person name="Weissenbach J."/>
            <person name="Jetten M.S.M."/>
            <person name="Wagner M."/>
            <person name="LePaslier D."/>
        </authorList>
    </citation>
    <scope>NUCLEOTIDE SEQUENCE</scope>
</reference>
<reference evidence="2" key="2">
    <citation type="submission" date="2006-01" db="EMBL/GenBank/DDBJ databases">
        <authorList>
            <person name="Genoscope"/>
        </authorList>
    </citation>
    <scope>NUCLEOTIDE SEQUENCE</scope>
</reference>
<dbReference type="AlphaFoldDB" id="Q1PVB3"/>
<dbReference type="EMBL" id="CT573073">
    <property type="protein sequence ID" value="CAJ71175.1"/>
    <property type="molecule type" value="Genomic_DNA"/>
</dbReference>
<name>Q1PVB3_KUEST</name>
<keyword evidence="1" id="KW-1133">Transmembrane helix</keyword>
<dbReference type="EMBL" id="CP049055">
    <property type="protein sequence ID" value="QII09394.1"/>
    <property type="molecule type" value="Genomic_DNA"/>
</dbReference>
<dbReference type="Pfam" id="PF03597">
    <property type="entry name" value="FixS"/>
    <property type="match status" value="1"/>
</dbReference>
<dbReference type="PANTHER" id="PTHR41532">
    <property type="entry name" value="FIXS PROTEIN"/>
    <property type="match status" value="1"/>
</dbReference>
<reference evidence="4" key="3">
    <citation type="submission" date="2017-10" db="EMBL/GenBank/DDBJ databases">
        <authorList>
            <person name="Banno H."/>
            <person name="Chua N.-H."/>
        </authorList>
    </citation>
    <scope>NUCLEOTIDE SEQUENCE [LARGE SCALE GENOMIC DNA]</scope>
    <source>
        <strain evidence="4">Kuenenia_mbr1_ru-nijmegen</strain>
    </source>
</reference>
<evidence type="ECO:0000313" key="6">
    <source>
        <dbReference type="Proteomes" id="UP000501926"/>
    </source>
</evidence>
<dbReference type="KEGG" id="kst:KSMBR1_2143"/>
<keyword evidence="1" id="KW-0472">Membrane</keyword>
<feature type="transmembrane region" description="Helical" evidence="1">
    <location>
        <begin position="6"/>
        <end position="26"/>
    </location>
</feature>
<dbReference type="PANTHER" id="PTHR41532:SF1">
    <property type="entry name" value="FIXS PROTEIN"/>
    <property type="match status" value="1"/>
</dbReference>
<reference evidence="3 6" key="5">
    <citation type="submission" date="2020-02" db="EMBL/GenBank/DDBJ databases">
        <title>Newly sequenced genome of strain CSTR1 showed variability in Candidatus Kuenenia stuttgartiensis genomes.</title>
        <authorList>
            <person name="Ding C."/>
            <person name="Adrian L."/>
        </authorList>
    </citation>
    <scope>NUCLEOTIDE SEQUENCE [LARGE SCALE GENOMIC DNA]</scope>
    <source>
        <strain evidence="3 6">CSTR1</strain>
    </source>
</reference>
<keyword evidence="5" id="KW-1185">Reference proteome</keyword>
<dbReference type="InterPro" id="IPR004714">
    <property type="entry name" value="Cyt_oxidase_maturation_cbb3"/>
</dbReference>
<protein>
    <submittedName>
        <fullName evidence="2 3">Cbb3-type cytochrome c oxidase maturation protein</fullName>
    </submittedName>
</protein>
<evidence type="ECO:0000256" key="1">
    <source>
        <dbReference type="SAM" id="Phobius"/>
    </source>
</evidence>
<dbReference type="Proteomes" id="UP000501926">
    <property type="component" value="Chromosome"/>
</dbReference>
<dbReference type="NCBIfam" id="TIGR00847">
    <property type="entry name" value="ccoS"/>
    <property type="match status" value="1"/>
</dbReference>
<keyword evidence="1" id="KW-0812">Transmembrane</keyword>
<reference evidence="5" key="4">
    <citation type="submission" date="2017-10" db="EMBL/GenBank/DDBJ databases">
        <authorList>
            <person name="Frank J."/>
        </authorList>
    </citation>
    <scope>NUCLEOTIDE SEQUENCE [LARGE SCALE GENOMIC DNA]</scope>
</reference>
<sequence>MTILYIMIPISIVLASFFVYTFLWAVKNEQFDDLETPAHKILIDDWNKKI</sequence>
<proteinExistence type="predicted"/>
<dbReference type="RefSeq" id="WP_099325328.1">
    <property type="nucleotide sequence ID" value="NZ_CP049055.1"/>
</dbReference>
<evidence type="ECO:0000313" key="2">
    <source>
        <dbReference type="EMBL" id="CAJ71175.1"/>
    </source>
</evidence>
<dbReference type="OrthoDB" id="9802763at2"/>
<gene>
    <name evidence="2" type="primary">fixS</name>
    <name evidence="3" type="ORF">KsCSTR_00150</name>
    <name evidence="4" type="ORF">KSMBR1_2143</name>
    <name evidence="2" type="ORF">kustc0430</name>
</gene>
<dbReference type="EMBL" id="LT934425">
    <property type="protein sequence ID" value="SOH04640.1"/>
    <property type="molecule type" value="Genomic_DNA"/>
</dbReference>
<evidence type="ECO:0000313" key="3">
    <source>
        <dbReference type="EMBL" id="QII09394.1"/>
    </source>
</evidence>
<dbReference type="Proteomes" id="UP000221734">
    <property type="component" value="Chromosome Kuenenia_stuttgartiensis_MBR1"/>
</dbReference>
<evidence type="ECO:0000313" key="4">
    <source>
        <dbReference type="EMBL" id="SOH04640.1"/>
    </source>
</evidence>